<sequence length="90" mass="10827">MVALLLIDDHHIIVGSLMHSPHHHHVEKKFLQQMQNIYWNDWRDKDMGIPVGVNNLFLHVQTINHKKSTFVDERSRRLNEELQMMLEEMM</sequence>
<keyword evidence="2" id="KW-1185">Reference proteome</keyword>
<accession>A0AAP0PZI5</accession>
<evidence type="ECO:0000313" key="2">
    <source>
        <dbReference type="Proteomes" id="UP001420932"/>
    </source>
</evidence>
<evidence type="ECO:0000313" key="1">
    <source>
        <dbReference type="EMBL" id="KAK9160314.1"/>
    </source>
</evidence>
<dbReference type="Proteomes" id="UP001420932">
    <property type="component" value="Unassembled WGS sequence"/>
</dbReference>
<reference evidence="1 2" key="1">
    <citation type="submission" date="2024-01" db="EMBL/GenBank/DDBJ databases">
        <title>Genome assemblies of Stephania.</title>
        <authorList>
            <person name="Yang L."/>
        </authorList>
    </citation>
    <scope>NUCLEOTIDE SEQUENCE [LARGE SCALE GENOMIC DNA]</scope>
    <source>
        <strain evidence="1">YNDBR</strain>
        <tissue evidence="1">Leaf</tissue>
    </source>
</reference>
<comment type="caution">
    <text evidence="1">The sequence shown here is derived from an EMBL/GenBank/DDBJ whole genome shotgun (WGS) entry which is preliminary data.</text>
</comment>
<dbReference type="EMBL" id="JBBNAF010000003">
    <property type="protein sequence ID" value="KAK9160314.1"/>
    <property type="molecule type" value="Genomic_DNA"/>
</dbReference>
<dbReference type="AlphaFoldDB" id="A0AAP0PZI5"/>
<name>A0AAP0PZI5_9MAGN</name>
<organism evidence="1 2">
    <name type="scientific">Stephania yunnanensis</name>
    <dbReference type="NCBI Taxonomy" id="152371"/>
    <lineage>
        <taxon>Eukaryota</taxon>
        <taxon>Viridiplantae</taxon>
        <taxon>Streptophyta</taxon>
        <taxon>Embryophyta</taxon>
        <taxon>Tracheophyta</taxon>
        <taxon>Spermatophyta</taxon>
        <taxon>Magnoliopsida</taxon>
        <taxon>Ranunculales</taxon>
        <taxon>Menispermaceae</taxon>
        <taxon>Menispermoideae</taxon>
        <taxon>Cissampelideae</taxon>
        <taxon>Stephania</taxon>
    </lineage>
</organism>
<gene>
    <name evidence="1" type="ORF">Syun_006655</name>
</gene>
<protein>
    <submittedName>
        <fullName evidence="1">Uncharacterized protein</fullName>
    </submittedName>
</protein>
<proteinExistence type="predicted"/>